<name>A0AA88IYC7_FICCA</name>
<dbReference type="SMART" id="SM00380">
    <property type="entry name" value="AP2"/>
    <property type="match status" value="1"/>
</dbReference>
<dbReference type="FunFam" id="3.30.730.10:FF:000001">
    <property type="entry name" value="Ethylene-responsive transcription factor 2"/>
    <property type="match status" value="1"/>
</dbReference>
<dbReference type="PANTHER" id="PTHR31677:SF118">
    <property type="entry name" value="OS04G0399800 PROTEIN"/>
    <property type="match status" value="1"/>
</dbReference>
<dbReference type="SUPFAM" id="SSF54171">
    <property type="entry name" value="DNA-binding domain"/>
    <property type="match status" value="1"/>
</dbReference>
<dbReference type="GO" id="GO:0005634">
    <property type="term" value="C:nucleus"/>
    <property type="evidence" value="ECO:0007669"/>
    <property type="project" value="UniProtKB-SubCell"/>
</dbReference>
<dbReference type="GO" id="GO:0003677">
    <property type="term" value="F:DNA binding"/>
    <property type="evidence" value="ECO:0007669"/>
    <property type="project" value="UniProtKB-KW"/>
</dbReference>
<accession>A0AA88IYC7</accession>
<dbReference type="AlphaFoldDB" id="A0AA88IYC7"/>
<feature type="domain" description="AP2/ERF" evidence="7">
    <location>
        <begin position="14"/>
        <end position="71"/>
    </location>
</feature>
<dbReference type="Gene3D" id="3.30.730.10">
    <property type="entry name" value="AP2/ERF domain"/>
    <property type="match status" value="1"/>
</dbReference>
<dbReference type="Proteomes" id="UP001187192">
    <property type="component" value="Unassembled WGS sequence"/>
</dbReference>
<evidence type="ECO:0000256" key="6">
    <source>
        <dbReference type="ARBA" id="ARBA00023242"/>
    </source>
</evidence>
<dbReference type="PANTHER" id="PTHR31677">
    <property type="entry name" value="AP2 DOMAIN CLASS TRANSCRIPTION FACTOR"/>
    <property type="match status" value="1"/>
</dbReference>
<evidence type="ECO:0000256" key="5">
    <source>
        <dbReference type="ARBA" id="ARBA00023163"/>
    </source>
</evidence>
<dbReference type="Pfam" id="PF00847">
    <property type="entry name" value="AP2"/>
    <property type="match status" value="1"/>
</dbReference>
<dbReference type="InterPro" id="IPR016177">
    <property type="entry name" value="DNA-bd_dom_sf"/>
</dbReference>
<proteinExistence type="predicted"/>
<dbReference type="PROSITE" id="PS51032">
    <property type="entry name" value="AP2_ERF"/>
    <property type="match status" value="1"/>
</dbReference>
<comment type="subcellular location">
    <subcellularLocation>
        <location evidence="1">Nucleus</location>
    </subcellularLocation>
</comment>
<evidence type="ECO:0000256" key="1">
    <source>
        <dbReference type="ARBA" id="ARBA00004123"/>
    </source>
</evidence>
<dbReference type="EMBL" id="BTGU01000070">
    <property type="protein sequence ID" value="GMN57366.1"/>
    <property type="molecule type" value="Genomic_DNA"/>
</dbReference>
<organism evidence="8 9">
    <name type="scientific">Ficus carica</name>
    <name type="common">Common fig</name>
    <dbReference type="NCBI Taxonomy" id="3494"/>
    <lineage>
        <taxon>Eukaryota</taxon>
        <taxon>Viridiplantae</taxon>
        <taxon>Streptophyta</taxon>
        <taxon>Embryophyta</taxon>
        <taxon>Tracheophyta</taxon>
        <taxon>Spermatophyta</taxon>
        <taxon>Magnoliopsida</taxon>
        <taxon>eudicotyledons</taxon>
        <taxon>Gunneridae</taxon>
        <taxon>Pentapetalae</taxon>
        <taxon>rosids</taxon>
        <taxon>fabids</taxon>
        <taxon>Rosales</taxon>
        <taxon>Moraceae</taxon>
        <taxon>Ficeae</taxon>
        <taxon>Ficus</taxon>
    </lineage>
</organism>
<comment type="caution">
    <text evidence="8">The sequence shown here is derived from an EMBL/GenBank/DDBJ whole genome shotgun (WGS) entry which is preliminary data.</text>
</comment>
<evidence type="ECO:0000256" key="4">
    <source>
        <dbReference type="ARBA" id="ARBA00023125"/>
    </source>
</evidence>
<evidence type="ECO:0000259" key="7">
    <source>
        <dbReference type="PROSITE" id="PS51032"/>
    </source>
</evidence>
<reference evidence="8" key="1">
    <citation type="submission" date="2023-07" db="EMBL/GenBank/DDBJ databases">
        <title>draft genome sequence of fig (Ficus carica).</title>
        <authorList>
            <person name="Takahashi T."/>
            <person name="Nishimura K."/>
        </authorList>
    </citation>
    <scope>NUCLEOTIDE SEQUENCE</scope>
</reference>
<protein>
    <recommendedName>
        <fullName evidence="7">AP2/ERF domain-containing protein</fullName>
    </recommendedName>
</protein>
<dbReference type="InterPro" id="IPR001471">
    <property type="entry name" value="AP2/ERF_dom"/>
</dbReference>
<evidence type="ECO:0000313" key="8">
    <source>
        <dbReference type="EMBL" id="GMN57366.1"/>
    </source>
</evidence>
<keyword evidence="2" id="KW-0936">Ethylene signaling pathway</keyword>
<evidence type="ECO:0000256" key="3">
    <source>
        <dbReference type="ARBA" id="ARBA00023015"/>
    </source>
</evidence>
<gene>
    <name evidence="8" type="ORF">TIFTF001_026488</name>
</gene>
<evidence type="ECO:0000313" key="9">
    <source>
        <dbReference type="Proteomes" id="UP001187192"/>
    </source>
</evidence>
<keyword evidence="6" id="KW-0539">Nucleus</keyword>
<keyword evidence="4" id="KW-0238">DNA-binding</keyword>
<dbReference type="CDD" id="cd00018">
    <property type="entry name" value="AP2"/>
    <property type="match status" value="1"/>
</dbReference>
<dbReference type="InterPro" id="IPR036955">
    <property type="entry name" value="AP2/ERF_dom_sf"/>
</dbReference>
<sequence length="346" mass="38030">MSNHLGSVGYGGPRFLGVRRRPWGRYAAEIRDPSTKERHWLGTFDTAEEAALAYDRAARSMRGSRARTNFVYSDMPPGSSVTSILSPDDFSALTLNNNNNNTAPPHTKNNVIIGELPGGLVSQPPPAVLEPSPQLQPLYLTHDHDIDHALMITASTDHISSSFPAAAAAAAEFDGGYSNNNNNNSSSLFDHGFFVTDHKNYQQDLAVINMSGDVGIGGGSSAELPPFPASDFDDEHYYNYNSIIMNDNHHQNYPITRRSSSGNSFNMSSSSNNNMAQAMTSHVIGRCDHEYCSEYDHHHHHHLPEVQHSPLFSRMPSVSSHQYHDHVLPPADAFDLGSSSNSSFFF</sequence>
<dbReference type="GO" id="GO:0009873">
    <property type="term" value="P:ethylene-activated signaling pathway"/>
    <property type="evidence" value="ECO:0007669"/>
    <property type="project" value="UniProtKB-KW"/>
</dbReference>
<keyword evidence="9" id="KW-1185">Reference proteome</keyword>
<dbReference type="GO" id="GO:0003700">
    <property type="term" value="F:DNA-binding transcription factor activity"/>
    <property type="evidence" value="ECO:0007669"/>
    <property type="project" value="InterPro"/>
</dbReference>
<dbReference type="PRINTS" id="PR00367">
    <property type="entry name" value="ETHRSPELEMNT"/>
</dbReference>
<keyword evidence="3" id="KW-0805">Transcription regulation</keyword>
<evidence type="ECO:0000256" key="2">
    <source>
        <dbReference type="ARBA" id="ARBA00022745"/>
    </source>
</evidence>
<keyword evidence="5" id="KW-0804">Transcription</keyword>